<protein>
    <submittedName>
        <fullName evidence="8">GRM protein</fullName>
    </submittedName>
</protein>
<feature type="domain" description="G-protein coupled receptors family 3 profile" evidence="7">
    <location>
        <begin position="108"/>
        <end position="167"/>
    </location>
</feature>
<keyword evidence="3 6" id="KW-1133">Transmembrane helix</keyword>
<dbReference type="Gene3D" id="3.30.420.10">
    <property type="entry name" value="Ribonuclease H-like superfamily/Ribonuclease H"/>
    <property type="match status" value="1"/>
</dbReference>
<evidence type="ECO:0000256" key="6">
    <source>
        <dbReference type="SAM" id="Phobius"/>
    </source>
</evidence>
<comment type="subcellular location">
    <subcellularLocation>
        <location evidence="1">Membrane</location>
        <topology evidence="1">Multi-pass membrane protein</topology>
    </subcellularLocation>
</comment>
<dbReference type="PROSITE" id="PS50259">
    <property type="entry name" value="G_PROTEIN_RECEP_F3_4"/>
    <property type="match status" value="1"/>
</dbReference>
<dbReference type="AlphaFoldDB" id="A0A836JFV1"/>
<evidence type="ECO:0000313" key="9">
    <source>
        <dbReference type="Proteomes" id="UP000668214"/>
    </source>
</evidence>
<evidence type="ECO:0000259" key="7">
    <source>
        <dbReference type="PROSITE" id="PS50259"/>
    </source>
</evidence>
<organism evidence="8 9">
    <name type="scientific">Pseudoatta argentina</name>
    <dbReference type="NCBI Taxonomy" id="621737"/>
    <lineage>
        <taxon>Eukaryota</taxon>
        <taxon>Metazoa</taxon>
        <taxon>Ecdysozoa</taxon>
        <taxon>Arthropoda</taxon>
        <taxon>Hexapoda</taxon>
        <taxon>Insecta</taxon>
        <taxon>Pterygota</taxon>
        <taxon>Neoptera</taxon>
        <taxon>Endopterygota</taxon>
        <taxon>Hymenoptera</taxon>
        <taxon>Apocrita</taxon>
        <taxon>Aculeata</taxon>
        <taxon>Formicoidea</taxon>
        <taxon>Formicidae</taxon>
        <taxon>Myrmicinae</taxon>
        <taxon>Pseudoatta</taxon>
    </lineage>
</organism>
<dbReference type="EMBL" id="JAANIA010001796">
    <property type="protein sequence ID" value="KAG5318827.1"/>
    <property type="molecule type" value="Genomic_DNA"/>
</dbReference>
<feature type="non-terminal residue" evidence="8">
    <location>
        <position position="174"/>
    </location>
</feature>
<name>A0A836JFV1_9HYME</name>
<gene>
    <name evidence="8" type="primary">Mglur_1</name>
    <name evidence="8" type="ORF">G6Z78_0011461</name>
</gene>
<dbReference type="Pfam" id="PF00003">
    <property type="entry name" value="7tm_3"/>
    <property type="match status" value="1"/>
</dbReference>
<feature type="transmembrane region" description="Helical" evidence="6">
    <location>
        <begin position="108"/>
        <end position="126"/>
    </location>
</feature>
<evidence type="ECO:0000256" key="1">
    <source>
        <dbReference type="ARBA" id="ARBA00004141"/>
    </source>
</evidence>
<dbReference type="GO" id="GO:0003676">
    <property type="term" value="F:nucleic acid binding"/>
    <property type="evidence" value="ECO:0007669"/>
    <property type="project" value="InterPro"/>
</dbReference>
<proteinExistence type="predicted"/>
<evidence type="ECO:0000256" key="3">
    <source>
        <dbReference type="ARBA" id="ARBA00022989"/>
    </source>
</evidence>
<evidence type="ECO:0000256" key="2">
    <source>
        <dbReference type="ARBA" id="ARBA00022692"/>
    </source>
</evidence>
<feature type="non-terminal residue" evidence="8">
    <location>
        <position position="1"/>
    </location>
</feature>
<dbReference type="Proteomes" id="UP000668214">
    <property type="component" value="Unassembled WGS sequence"/>
</dbReference>
<comment type="caution">
    <text evidence="8">The sequence shown here is derived from an EMBL/GenBank/DDBJ whole genome shotgun (WGS) entry which is preliminary data.</text>
</comment>
<feature type="transmembrane region" description="Helical" evidence="6">
    <location>
        <begin position="138"/>
        <end position="161"/>
    </location>
</feature>
<evidence type="ECO:0000256" key="5">
    <source>
        <dbReference type="ARBA" id="ARBA00023180"/>
    </source>
</evidence>
<dbReference type="GO" id="GO:0004930">
    <property type="term" value="F:G protein-coupled receptor activity"/>
    <property type="evidence" value="ECO:0007669"/>
    <property type="project" value="InterPro"/>
</dbReference>
<keyword evidence="4 6" id="KW-0472">Membrane</keyword>
<keyword evidence="5" id="KW-0325">Glycoprotein</keyword>
<sequence>MNIWAEIMGTQILGPVILPDILNSETYLEFLRDLPDFLEEIPLFERSKIVFQQNSAAPHNARIVTDYLNQQLPEDMEDLDTSLRYAVWTIKKDVMQKMILKCNQDMRLFSQLYNALLILIATMYAVKTHKIPENFNKSKFIGFTMYTTCIIWLAFVPIYFGTGNAIRLRLRPSA</sequence>
<dbReference type="InterPro" id="IPR050726">
    <property type="entry name" value="mGluR"/>
</dbReference>
<dbReference type="InterPro" id="IPR017978">
    <property type="entry name" value="GPCR_3_C"/>
</dbReference>
<reference evidence="8" key="1">
    <citation type="submission" date="2020-02" db="EMBL/GenBank/DDBJ databases">
        <title>Relaxed selection underlies rapid genomic changes in the transitions from sociality to social parasitism in ants.</title>
        <authorList>
            <person name="Bi X."/>
        </authorList>
    </citation>
    <scope>NUCLEOTIDE SEQUENCE</scope>
    <source>
        <strain evidence="8">BGI-DK2014c</strain>
        <tissue evidence="8">Whole body</tissue>
    </source>
</reference>
<evidence type="ECO:0000313" key="8">
    <source>
        <dbReference type="EMBL" id="KAG5318827.1"/>
    </source>
</evidence>
<dbReference type="GO" id="GO:0016020">
    <property type="term" value="C:membrane"/>
    <property type="evidence" value="ECO:0007669"/>
    <property type="project" value="UniProtKB-SubCell"/>
</dbReference>
<dbReference type="PANTHER" id="PTHR24060">
    <property type="entry name" value="METABOTROPIC GLUTAMATE RECEPTOR"/>
    <property type="match status" value="1"/>
</dbReference>
<accession>A0A836JFV1</accession>
<keyword evidence="2 6" id="KW-0812">Transmembrane</keyword>
<evidence type="ECO:0000256" key="4">
    <source>
        <dbReference type="ARBA" id="ARBA00023136"/>
    </source>
</evidence>
<dbReference type="InterPro" id="IPR036397">
    <property type="entry name" value="RNaseH_sf"/>
</dbReference>
<keyword evidence="9" id="KW-1185">Reference proteome</keyword>